<feature type="compositionally biased region" description="Basic and acidic residues" evidence="1">
    <location>
        <begin position="150"/>
        <end position="166"/>
    </location>
</feature>
<dbReference type="EMBL" id="BLPF01000004">
    <property type="protein sequence ID" value="GFJ85799.1"/>
    <property type="molecule type" value="Genomic_DNA"/>
</dbReference>
<accession>A0A6V8KU16</accession>
<name>A0A6V8KU16_9ACTN</name>
<gene>
    <name evidence="2" type="ORF">Phou_099790</name>
</gene>
<evidence type="ECO:0000313" key="3">
    <source>
        <dbReference type="Proteomes" id="UP000482800"/>
    </source>
</evidence>
<comment type="caution">
    <text evidence="2">The sequence shown here is derived from an EMBL/GenBank/DDBJ whole genome shotgun (WGS) entry which is preliminary data.</text>
</comment>
<proteinExistence type="predicted"/>
<keyword evidence="3" id="KW-1185">Reference proteome</keyword>
<feature type="region of interest" description="Disordered" evidence="1">
    <location>
        <begin position="150"/>
        <end position="202"/>
    </location>
</feature>
<evidence type="ECO:0000313" key="2">
    <source>
        <dbReference type="EMBL" id="GFJ85799.1"/>
    </source>
</evidence>
<evidence type="ECO:0000256" key="1">
    <source>
        <dbReference type="SAM" id="MobiDB-lite"/>
    </source>
</evidence>
<dbReference type="Proteomes" id="UP000482800">
    <property type="component" value="Unassembled WGS sequence"/>
</dbReference>
<dbReference type="AlphaFoldDB" id="A0A6V8KU16"/>
<feature type="compositionally biased region" description="Basic residues" evidence="1">
    <location>
        <begin position="171"/>
        <end position="180"/>
    </location>
</feature>
<organism evidence="2 3">
    <name type="scientific">Phytohabitans houttuyneae</name>
    <dbReference type="NCBI Taxonomy" id="1076126"/>
    <lineage>
        <taxon>Bacteria</taxon>
        <taxon>Bacillati</taxon>
        <taxon>Actinomycetota</taxon>
        <taxon>Actinomycetes</taxon>
        <taxon>Micromonosporales</taxon>
        <taxon>Micromonosporaceae</taxon>
    </lineage>
</organism>
<protein>
    <submittedName>
        <fullName evidence="2">Uncharacterized protein</fullName>
    </submittedName>
</protein>
<feature type="region of interest" description="Disordered" evidence="1">
    <location>
        <begin position="1"/>
        <end position="31"/>
    </location>
</feature>
<reference evidence="2 3" key="2">
    <citation type="submission" date="2020-03" db="EMBL/GenBank/DDBJ databases">
        <authorList>
            <person name="Ichikawa N."/>
            <person name="Kimura A."/>
            <person name="Kitahashi Y."/>
            <person name="Uohara A."/>
        </authorList>
    </citation>
    <scope>NUCLEOTIDE SEQUENCE [LARGE SCALE GENOMIC DNA]</scope>
    <source>
        <strain evidence="2 3">NBRC 108639</strain>
    </source>
</reference>
<sequence>MTSAQPTGRPARTAGGKQPTDGPCTCGAGSGMEERVVNGRRCTNRPGAAEYLQRSLQTINLVASPKRRPETGWPNYVDKQDGQEWYAFDDLDAFRASHLDIKQAGRRARVHQISLDGDPDELMSAKDFYTLLGVDARTFSSYVDKSKPAWHEDRDGYLPKPDKQEPGRGGVQRHWRRRRVQSWINNRPGSASSPGRPPHGTR</sequence>
<reference evidence="2 3" key="1">
    <citation type="submission" date="2020-03" db="EMBL/GenBank/DDBJ databases">
        <title>Whole genome shotgun sequence of Phytohabitans houttuyneae NBRC 108639.</title>
        <authorList>
            <person name="Komaki H."/>
            <person name="Tamura T."/>
        </authorList>
    </citation>
    <scope>NUCLEOTIDE SEQUENCE [LARGE SCALE GENOMIC DNA]</scope>
    <source>
        <strain evidence="2 3">NBRC 108639</strain>
    </source>
</reference>